<protein>
    <submittedName>
        <fullName evidence="1">Uncharacterized protein</fullName>
    </submittedName>
</protein>
<organism evidence="1 2">
    <name type="scientific">Staurois parvus</name>
    <dbReference type="NCBI Taxonomy" id="386267"/>
    <lineage>
        <taxon>Eukaryota</taxon>
        <taxon>Metazoa</taxon>
        <taxon>Chordata</taxon>
        <taxon>Craniata</taxon>
        <taxon>Vertebrata</taxon>
        <taxon>Euteleostomi</taxon>
        <taxon>Amphibia</taxon>
        <taxon>Batrachia</taxon>
        <taxon>Anura</taxon>
        <taxon>Neobatrachia</taxon>
        <taxon>Ranoidea</taxon>
        <taxon>Ranidae</taxon>
        <taxon>Staurois</taxon>
    </lineage>
</organism>
<dbReference type="Proteomes" id="UP001162483">
    <property type="component" value="Unassembled WGS sequence"/>
</dbReference>
<sequence length="89" mass="10141">LVQKIENAQAIKYHRKKAKFVGKKQRKFYLGAALHDHTIVMQRRNTKNGLVRKGGKSSGWQVVKAFCWSHSLVILAVCFGSLSCWKTQP</sequence>
<evidence type="ECO:0000313" key="1">
    <source>
        <dbReference type="EMBL" id="CAI9562317.1"/>
    </source>
</evidence>
<gene>
    <name evidence="1" type="ORF">SPARVUS_LOCUS5592588</name>
</gene>
<accession>A0ABN9CQ60</accession>
<dbReference type="EMBL" id="CATNWA010011797">
    <property type="protein sequence ID" value="CAI9562317.1"/>
    <property type="molecule type" value="Genomic_DNA"/>
</dbReference>
<feature type="non-terminal residue" evidence="1">
    <location>
        <position position="1"/>
    </location>
</feature>
<evidence type="ECO:0000313" key="2">
    <source>
        <dbReference type="Proteomes" id="UP001162483"/>
    </source>
</evidence>
<proteinExistence type="predicted"/>
<comment type="caution">
    <text evidence="1">The sequence shown here is derived from an EMBL/GenBank/DDBJ whole genome shotgun (WGS) entry which is preliminary data.</text>
</comment>
<name>A0ABN9CQ60_9NEOB</name>
<keyword evidence="2" id="KW-1185">Reference proteome</keyword>
<reference evidence="1" key="1">
    <citation type="submission" date="2023-05" db="EMBL/GenBank/DDBJ databases">
        <authorList>
            <person name="Stuckert A."/>
        </authorList>
    </citation>
    <scope>NUCLEOTIDE SEQUENCE</scope>
</reference>